<dbReference type="PANTHER" id="PTHR13362">
    <property type="entry name" value="MITOCHONDRIAL RIBOSOMAL PROTEIN S33"/>
    <property type="match status" value="1"/>
</dbReference>
<gene>
    <name evidence="7" type="ORF">CANTEDRAFT_98009</name>
</gene>
<keyword evidence="4" id="KW-0496">Mitochondrion</keyword>
<dbReference type="GO" id="GO:1990904">
    <property type="term" value="C:ribonucleoprotein complex"/>
    <property type="evidence" value="ECO:0007669"/>
    <property type="project" value="UniProtKB-KW"/>
</dbReference>
<keyword evidence="3" id="KW-0689">Ribosomal protein</keyword>
<evidence type="ECO:0000256" key="5">
    <source>
        <dbReference type="ARBA" id="ARBA00023274"/>
    </source>
</evidence>
<dbReference type="AlphaFoldDB" id="G3B4X1"/>
<evidence type="ECO:0000256" key="1">
    <source>
        <dbReference type="ARBA" id="ARBA00004173"/>
    </source>
</evidence>
<comment type="similarity">
    <text evidence="2">Belongs to the mitochondrion-specific ribosomal protein mS33 family.</text>
</comment>
<dbReference type="Pfam" id="PF08293">
    <property type="entry name" value="MRP-S33"/>
    <property type="match status" value="1"/>
</dbReference>
<evidence type="ECO:0000256" key="6">
    <source>
        <dbReference type="ARBA" id="ARBA00035132"/>
    </source>
</evidence>
<dbReference type="GO" id="GO:0005739">
    <property type="term" value="C:mitochondrion"/>
    <property type="evidence" value="ECO:0007669"/>
    <property type="project" value="UniProtKB-SubCell"/>
</dbReference>
<dbReference type="Proteomes" id="UP000000707">
    <property type="component" value="Unassembled WGS sequence"/>
</dbReference>
<dbReference type="KEGG" id="cten:18250735"/>
<keyword evidence="8" id="KW-1185">Reference proteome</keyword>
<comment type="subcellular location">
    <subcellularLocation>
        <location evidence="1">Mitochondrion</location>
    </subcellularLocation>
</comment>
<proteinExistence type="inferred from homology"/>
<dbReference type="EMBL" id="GL996521">
    <property type="protein sequence ID" value="EGV64010.1"/>
    <property type="molecule type" value="Genomic_DNA"/>
</dbReference>
<keyword evidence="5" id="KW-0687">Ribonucleoprotein</keyword>
<sequence>MSVVLKKLPTKERLLQAKKLSAEIFGEIWNPQSVRNGAKILRAPLKGPEVVKYYGTNDSMPTFKDFKEWFPELKLVDPREEIRMNMVISRKKRNKGAPKKKSS</sequence>
<dbReference type="STRING" id="590646.G3B4X1"/>
<evidence type="ECO:0000256" key="4">
    <source>
        <dbReference type="ARBA" id="ARBA00023128"/>
    </source>
</evidence>
<protein>
    <recommendedName>
        <fullName evidence="6">Small ribosomal subunit protein mS33</fullName>
    </recommendedName>
</protein>
<dbReference type="GeneID" id="18250735"/>
<dbReference type="PANTHER" id="PTHR13362:SF2">
    <property type="entry name" value="SMALL RIBOSOMAL SUBUNIT PROTEIN MS33"/>
    <property type="match status" value="1"/>
</dbReference>
<name>G3B4X1_CANTC</name>
<dbReference type="GO" id="GO:0005840">
    <property type="term" value="C:ribosome"/>
    <property type="evidence" value="ECO:0007669"/>
    <property type="project" value="UniProtKB-KW"/>
</dbReference>
<dbReference type="HOGENOM" id="CLU_150777_0_1_1"/>
<evidence type="ECO:0000256" key="3">
    <source>
        <dbReference type="ARBA" id="ARBA00022980"/>
    </source>
</evidence>
<dbReference type="OrthoDB" id="2257454at2759"/>
<reference evidence="7 8" key="1">
    <citation type="journal article" date="2011" name="Proc. Natl. Acad. Sci. U.S.A.">
        <title>Comparative genomics of xylose-fermenting fungi for enhanced biofuel production.</title>
        <authorList>
            <person name="Wohlbach D.J."/>
            <person name="Kuo A."/>
            <person name="Sato T.K."/>
            <person name="Potts K.M."/>
            <person name="Salamov A.A."/>
            <person name="LaButti K.M."/>
            <person name="Sun H."/>
            <person name="Clum A."/>
            <person name="Pangilinan J.L."/>
            <person name="Lindquist E.A."/>
            <person name="Lucas S."/>
            <person name="Lapidus A."/>
            <person name="Jin M."/>
            <person name="Gunawan C."/>
            <person name="Balan V."/>
            <person name="Dale B.E."/>
            <person name="Jeffries T.W."/>
            <person name="Zinkel R."/>
            <person name="Barry K.W."/>
            <person name="Grigoriev I.V."/>
            <person name="Gasch A.P."/>
        </authorList>
    </citation>
    <scope>NUCLEOTIDE SEQUENCE [LARGE SCALE GENOMIC DNA]</scope>
    <source>
        <strain evidence="8">ATCC 10573 / BCRC 21748 / CBS 615 / JCM 9827 / NBRC 10315 / NRRL Y-1498 / VKM Y-70</strain>
    </source>
</reference>
<dbReference type="eggNOG" id="KOG4844">
    <property type="taxonomic scope" value="Eukaryota"/>
</dbReference>
<evidence type="ECO:0000313" key="8">
    <source>
        <dbReference type="Proteomes" id="UP000000707"/>
    </source>
</evidence>
<evidence type="ECO:0000313" key="7">
    <source>
        <dbReference type="EMBL" id="EGV64010.1"/>
    </source>
</evidence>
<accession>G3B4X1</accession>
<organism evidence="8">
    <name type="scientific">Candida tenuis (strain ATCC 10573 / BCRC 21748 / CBS 615 / JCM 9827 / NBRC 10315 / NRRL Y-1498 / VKM Y-70)</name>
    <name type="common">Yeast</name>
    <name type="synonym">Yamadazyma tenuis</name>
    <dbReference type="NCBI Taxonomy" id="590646"/>
    <lineage>
        <taxon>Eukaryota</taxon>
        <taxon>Fungi</taxon>
        <taxon>Dikarya</taxon>
        <taxon>Ascomycota</taxon>
        <taxon>Saccharomycotina</taxon>
        <taxon>Pichiomycetes</taxon>
        <taxon>Debaryomycetaceae</taxon>
        <taxon>Yamadazyma</taxon>
    </lineage>
</organism>
<dbReference type="InterPro" id="IPR013219">
    <property type="entry name" value="Ribosomal_mS33"/>
</dbReference>
<evidence type="ECO:0000256" key="2">
    <source>
        <dbReference type="ARBA" id="ARBA00008970"/>
    </source>
</evidence>